<protein>
    <submittedName>
        <fullName evidence="2">Uncharacterized protein</fullName>
    </submittedName>
</protein>
<reference evidence="2 3" key="1">
    <citation type="submission" date="2018-11" db="EMBL/GenBank/DDBJ databases">
        <title>Genome assembly of Steccherinum ochraceum LE-BIN_3174, the white-rot fungus of the Steccherinaceae family (The Residual Polyporoid clade, Polyporales, Basidiomycota).</title>
        <authorList>
            <person name="Fedorova T.V."/>
            <person name="Glazunova O.A."/>
            <person name="Landesman E.O."/>
            <person name="Moiseenko K.V."/>
            <person name="Psurtseva N.V."/>
            <person name="Savinova O.S."/>
            <person name="Shakhova N.V."/>
            <person name="Tyazhelova T.V."/>
            <person name="Vasina D.V."/>
        </authorList>
    </citation>
    <scope>NUCLEOTIDE SEQUENCE [LARGE SCALE GENOMIC DNA]</scope>
    <source>
        <strain evidence="2 3">LE-BIN_3174</strain>
    </source>
</reference>
<organism evidence="2 3">
    <name type="scientific">Steccherinum ochraceum</name>
    <dbReference type="NCBI Taxonomy" id="92696"/>
    <lineage>
        <taxon>Eukaryota</taxon>
        <taxon>Fungi</taxon>
        <taxon>Dikarya</taxon>
        <taxon>Basidiomycota</taxon>
        <taxon>Agaricomycotina</taxon>
        <taxon>Agaricomycetes</taxon>
        <taxon>Polyporales</taxon>
        <taxon>Steccherinaceae</taxon>
        <taxon>Steccherinum</taxon>
    </lineage>
</organism>
<keyword evidence="1" id="KW-0812">Transmembrane</keyword>
<comment type="caution">
    <text evidence="2">The sequence shown here is derived from an EMBL/GenBank/DDBJ whole genome shotgun (WGS) entry which is preliminary data.</text>
</comment>
<dbReference type="AlphaFoldDB" id="A0A4V2MVC0"/>
<dbReference type="OrthoDB" id="10658238at2759"/>
<gene>
    <name evidence="2" type="ORF">EIP91_007856</name>
</gene>
<feature type="transmembrane region" description="Helical" evidence="1">
    <location>
        <begin position="109"/>
        <end position="132"/>
    </location>
</feature>
<accession>A0A4V2MVC0</accession>
<evidence type="ECO:0000313" key="2">
    <source>
        <dbReference type="EMBL" id="TCD61837.1"/>
    </source>
</evidence>
<feature type="transmembrane region" description="Helical" evidence="1">
    <location>
        <begin position="75"/>
        <end position="97"/>
    </location>
</feature>
<keyword evidence="1" id="KW-1133">Transmembrane helix</keyword>
<keyword evidence="1" id="KW-0472">Membrane</keyword>
<evidence type="ECO:0000256" key="1">
    <source>
        <dbReference type="SAM" id="Phobius"/>
    </source>
</evidence>
<dbReference type="Proteomes" id="UP000292702">
    <property type="component" value="Unassembled WGS sequence"/>
</dbReference>
<dbReference type="EMBL" id="RWJN01000426">
    <property type="protein sequence ID" value="TCD61837.1"/>
    <property type="molecule type" value="Genomic_DNA"/>
</dbReference>
<feature type="transmembrane region" description="Helical" evidence="1">
    <location>
        <begin position="33"/>
        <end position="55"/>
    </location>
</feature>
<evidence type="ECO:0000313" key="3">
    <source>
        <dbReference type="Proteomes" id="UP000292702"/>
    </source>
</evidence>
<feature type="transmembrane region" description="Helical" evidence="1">
    <location>
        <begin position="138"/>
        <end position="155"/>
    </location>
</feature>
<keyword evidence="3" id="KW-1185">Reference proteome</keyword>
<proteinExistence type="predicted"/>
<name>A0A4V2MVC0_9APHY</name>
<sequence length="215" mass="23945">MASAELFDLAMDPLAFLPHDGAVILLNLRYMKCAIVVVWIWDVLLCLPEELAMLYQYRGTLPDTTYFLSRFSTLAFILSNALYTGKFAVFFTGAGMGRISRALLQSGQVYYLPARFRVTVGFTIASAAALLIPESLGGYGQILVPLACLVSNAMITRVYRYIKLGLLEPHGESFLDTSNWMHFGEMAVRVEDVDMDSTSEADRSSQMQMQPLDLV</sequence>